<evidence type="ECO:0000313" key="2">
    <source>
        <dbReference type="EMBL" id="QNM86577.1"/>
    </source>
</evidence>
<feature type="chain" id="PRO_5029023253" evidence="1">
    <location>
        <begin position="22"/>
        <end position="265"/>
    </location>
</feature>
<sequence>MKNKFTLLGICLFLSATISFAQKTVEASDIMKDIKNGKSISYNNVTIVGTLDFTYMDEALEKLPKKKKSSWFNWGSNNNYSNQIKKMIDVKISFTNCTFKDDVLAYIPDEDSGYTFTASFEDITIFKDCNFERKAMFKYSRFERDADFSGSSFDDDSTFKYAKFDKDISFQNTVFDEIATFKYATFNKNVSFSNSIFKDSAIFKYTKFHDGVSFNSSKFEEDLNIKYMKVDGSFDISNMDVAYEIDSKYTKINGKSFSKYLVDKK</sequence>
<dbReference type="Pfam" id="PF13576">
    <property type="entry name" value="Pentapeptide_3"/>
    <property type="match status" value="1"/>
</dbReference>
<reference evidence="2 3" key="1">
    <citation type="submission" date="2020-08" db="EMBL/GenBank/DDBJ databases">
        <title>Polaribacter sp. L12M9 isolated from gut of the Korean scallop.</title>
        <authorList>
            <person name="Jeong Y.S."/>
        </authorList>
    </citation>
    <scope>NUCLEOTIDE SEQUENCE [LARGE SCALE GENOMIC DNA]</scope>
    <source>
        <strain evidence="2 3">L12M9</strain>
    </source>
</reference>
<dbReference type="EMBL" id="CP060695">
    <property type="protein sequence ID" value="QNM86577.1"/>
    <property type="molecule type" value="Genomic_DNA"/>
</dbReference>
<dbReference type="RefSeq" id="WP_187483456.1">
    <property type="nucleotide sequence ID" value="NZ_CP060695.1"/>
</dbReference>
<keyword evidence="3" id="KW-1185">Reference proteome</keyword>
<evidence type="ECO:0000313" key="3">
    <source>
        <dbReference type="Proteomes" id="UP000515808"/>
    </source>
</evidence>
<accession>A0A7G9LD78</accession>
<dbReference type="AlphaFoldDB" id="A0A7G9LD78"/>
<gene>
    <name evidence="2" type="ORF">H9W90_05505</name>
</gene>
<keyword evidence="1" id="KW-0732">Signal</keyword>
<dbReference type="Proteomes" id="UP000515808">
    <property type="component" value="Chromosome"/>
</dbReference>
<evidence type="ECO:0000256" key="1">
    <source>
        <dbReference type="SAM" id="SignalP"/>
    </source>
</evidence>
<name>A0A7G9LD78_9FLAO</name>
<dbReference type="InterPro" id="IPR001646">
    <property type="entry name" value="5peptide_repeat"/>
</dbReference>
<dbReference type="Gene3D" id="2.160.20.80">
    <property type="entry name" value="E3 ubiquitin-protein ligase SopA"/>
    <property type="match status" value="1"/>
</dbReference>
<organism evidence="2 3">
    <name type="scientific">Polaribacter pectinis</name>
    <dbReference type="NCBI Taxonomy" id="2738844"/>
    <lineage>
        <taxon>Bacteria</taxon>
        <taxon>Pseudomonadati</taxon>
        <taxon>Bacteroidota</taxon>
        <taxon>Flavobacteriia</taxon>
        <taxon>Flavobacteriales</taxon>
        <taxon>Flavobacteriaceae</taxon>
    </lineage>
</organism>
<proteinExistence type="predicted"/>
<dbReference type="KEGG" id="ppec:H9W90_05505"/>
<protein>
    <submittedName>
        <fullName evidence="2">Pentapeptide repeat-containing protein</fullName>
    </submittedName>
</protein>
<feature type="signal peptide" evidence="1">
    <location>
        <begin position="1"/>
        <end position="21"/>
    </location>
</feature>